<dbReference type="InterPro" id="IPR045055">
    <property type="entry name" value="DNA2/NAM7-like"/>
</dbReference>
<protein>
    <submittedName>
        <fullName evidence="6">AAA domain-containing protein</fullName>
    </submittedName>
</protein>
<dbReference type="InterPro" id="IPR021754">
    <property type="entry name" value="DUF3320"/>
</dbReference>
<dbReference type="PANTHER" id="PTHR10887:SF495">
    <property type="entry name" value="HELICASE SENATAXIN ISOFORM X1-RELATED"/>
    <property type="match status" value="1"/>
</dbReference>
<evidence type="ECO:0000313" key="7">
    <source>
        <dbReference type="Proteomes" id="UP000199706"/>
    </source>
</evidence>
<sequence>MNSQQEQETGAANNPQELDQTNSNAEPEAPNTLLLEIEADPTLGYASIQNSVPVVRALRVTSRFKTHLDDVEILINCNPRFAQSTKLRFAKLAPDESRRISPLDLAPDHSYLADLQEAVTASITVVAQTGDTELARVSQIVEVLAYDQWAGTRALPELLAAFSMPNNPAIDILIGKASKLLRDQHNDLSMNGYQSKTRDVVWKQVSAIYSTLAAENFQYSEPPASFGVDGQKIRTPDRILESRVATCLDLAMLFSSCMEQAGLRPVILIKDGHAWVGVWLHQACFPDPLTDDVQAVRKRVDSGEFLVFETTGIAQHPSHRPSLRIALEQGSAHLLGEGTFRYAVDIHRARELQIKPLPSRVTGIKRSEMDEAEAPEAIEPTPQLPPLDPEFLTPLDIGADETPEGRLSKWKARLLDLTLRNRLLNFKTTKSTLQLVAPDLGKLEDAIADGIEFRVRPLPNLMEGKDPRMAEVHASRGGRTPLDDMALEALSNNELIARVAQEALDGNLLTIFSAARTGLEEGGANTLYLALGMLQWTETESAESVHQAPILLVPVSLQRQSVRTGFRLSRHDDETIINPTLLQMLRTNFEMRVPGLDVVPTDSKGVDVGKVLQAFRLAIREIPKWEVVEHAHLGIFSFTKYLMWKDLQDRTEQLKANRVVKHLIDNPGQAFEKDETDERFDRLDETHKPQDLFTPMLSDSSQLKAICIVDSGRDLVLEGPPGTGKSQTITNLIAHLLAKGKTVLFVSEKMAALEVVHRRLASIGLGPFCLELHSSKTRKSEVLQQLGNALDFNGQRTGEEWAREAERLGQLRQDLNHLVESLHRSHRNGLTVYQAIGTCIQHTGEDASPMPWADPSTHGYNELENLRETAKRMTTLSSALVALHGHPLEHVGKIEWTPTWQDNLLAATQALEHAVHVFKGSATETESVVGSPTSGLSLEGYERLDRLVDILLGAPQVPLGVAVRAHDADSRIKLQSLARHGRARNEHWNKLDTGWAEQLSELSSKSLKEEWTRATSTWWPKSVLDKRATRGKLASYRSDGKRPTDEAVVAMLPHLAGVNAEDEQLQTLKIEAQQLLQDTFNGVKTNWDQVSRHEQWAQSFSDAATLVAGDSEAAAQLRTRLQALVVDNRALLQPGATLGRTLLAYRDSWRELRAQLTTVESLSQPTRPLQGPSDASGALERISDVTARWHRAKSQFMSWCLWRQVREQAMHLGLQGLVTSLESGRVPLDRVVEHFEFSYENWWVKKVIDNDPTLRTFSSADHERKIHEFRQSDEQFQRLTAQYVAATLAGKVPSAKGMVISSESELGLLRRELQKKTRHTPVRQLMHGLPTLLPKLKPCLLMSPLSVAQYLDAGHAQFDVVVFDEASQIPVWDAVGAIARGKQLVVVGDTKQLPPTSFFSKSAEIDDGAGDDGQVEDLESILDECLGAGMNRRRLQWHYRSRHESLITFSNVTYYDSQLITFPSPVTDDIAVRLECVAGVYDRGGSRTNRAEAEAIIRGIEQHFLDKNRQHLTLGVVTFNQPQQSLIESLLDARRRSNAQLDKAVSAQSREPLFVKNLENVQGDERDVIFFSITYGPDAAGKMTMNFGPLNSEGGQRRLNVAVSRAREQVVIFSTLRPEQIDLSRVRAAGVRDLKHYLEFALKGPRALLEQSLPTGMEPDSPFEVQVIKVLRNHNWVVHPQVGCSGYRIDIGVVDPRAPGRYLIGIECDGRAYHSGATARDRDRLRQVVLEGLGWQLHRIWSTDWWLNPEVEVQSLLARLNKELETDPNEGALPVETLVEPAEIDVDIDNIIYAADALVSESDITAAVPKYQMLTPPGGQPDHFYDLAHSRKLTDQLMLIIEAEGPVHESVLHRRIARAWGLERTGPRIVDRLRMLTPHQVGKTSEGEVTFYWPVGVNPLVWAGFREASEDETSRRRVDDVCLQELGNGVLHVLNQVGSAPQVDVAKSVCRLIGMSRTPADAEARVGLAIANLSSKGHIEVKSGLLRLP</sequence>
<dbReference type="Pfam" id="PF18741">
    <property type="entry name" value="MTES_1575"/>
    <property type="match status" value="1"/>
</dbReference>
<evidence type="ECO:0000256" key="1">
    <source>
        <dbReference type="SAM" id="MobiDB-lite"/>
    </source>
</evidence>
<dbReference type="PANTHER" id="PTHR10887">
    <property type="entry name" value="DNA2/NAM7 HELICASE FAMILY"/>
    <property type="match status" value="1"/>
</dbReference>
<dbReference type="InterPro" id="IPR038765">
    <property type="entry name" value="Papain-like_cys_pep_sf"/>
</dbReference>
<evidence type="ECO:0000259" key="3">
    <source>
        <dbReference type="Pfam" id="PF13086"/>
    </source>
</evidence>
<dbReference type="InterPro" id="IPR041679">
    <property type="entry name" value="DNA2/NAM7-like_C"/>
</dbReference>
<accession>A0A1G7REC0</accession>
<dbReference type="FunFam" id="3.40.50.300:FF:002063">
    <property type="entry name" value="DNA helicase related protein"/>
    <property type="match status" value="1"/>
</dbReference>
<feature type="compositionally biased region" description="Polar residues" evidence="1">
    <location>
        <begin position="1"/>
        <end position="25"/>
    </location>
</feature>
<name>A0A1G7REC0_9BURK</name>
<dbReference type="FunFam" id="3.40.960.10:FF:000002">
    <property type="entry name" value="DNA helicase related protein"/>
    <property type="match status" value="1"/>
</dbReference>
<dbReference type="CDD" id="cd18808">
    <property type="entry name" value="SF1_C_Upf1"/>
    <property type="match status" value="1"/>
</dbReference>
<dbReference type="EMBL" id="FNCJ01000002">
    <property type="protein sequence ID" value="SDG08519.1"/>
    <property type="molecule type" value="Genomic_DNA"/>
</dbReference>
<dbReference type="Gene3D" id="3.40.50.300">
    <property type="entry name" value="P-loop containing nucleotide triphosphate hydrolases"/>
    <property type="match status" value="3"/>
</dbReference>
<dbReference type="Pfam" id="PF13086">
    <property type="entry name" value="AAA_11"/>
    <property type="match status" value="1"/>
</dbReference>
<reference evidence="6 7" key="1">
    <citation type="submission" date="2016-10" db="EMBL/GenBank/DDBJ databases">
        <authorList>
            <person name="de Groot N.N."/>
        </authorList>
    </citation>
    <scope>NUCLEOTIDE SEQUENCE [LARGE SCALE GENOMIC DNA]</scope>
    <source>
        <strain evidence="6 7">LMG 2247</strain>
    </source>
</reference>
<organism evidence="6 7">
    <name type="scientific">Paraburkholderia phenazinium</name>
    <dbReference type="NCBI Taxonomy" id="60549"/>
    <lineage>
        <taxon>Bacteria</taxon>
        <taxon>Pseudomonadati</taxon>
        <taxon>Pseudomonadota</taxon>
        <taxon>Betaproteobacteria</taxon>
        <taxon>Burkholderiales</taxon>
        <taxon>Burkholderiaceae</taxon>
        <taxon>Paraburkholderia</taxon>
    </lineage>
</organism>
<dbReference type="InterPro" id="IPR011335">
    <property type="entry name" value="Restrct_endonuc-II-like"/>
</dbReference>
<dbReference type="InterPro" id="IPR041677">
    <property type="entry name" value="DNA2/NAM7_AAA_11"/>
</dbReference>
<dbReference type="Gene3D" id="3.40.960.10">
    <property type="entry name" value="VSR Endonuclease"/>
    <property type="match status" value="1"/>
</dbReference>
<dbReference type="Proteomes" id="UP000199706">
    <property type="component" value="Unassembled WGS sequence"/>
</dbReference>
<feature type="domain" description="DNA2/NAM7 helicase-like C-terminal" evidence="4">
    <location>
        <begin position="1430"/>
        <end position="1614"/>
    </location>
</feature>
<feature type="domain" description="Restriction endonuclease type II-like" evidence="5">
    <location>
        <begin position="1663"/>
        <end position="1760"/>
    </location>
</feature>
<dbReference type="InterPro" id="IPR025103">
    <property type="entry name" value="DUF4011"/>
</dbReference>
<gene>
    <name evidence="6" type="ORF">SAMN05216466_10257</name>
</gene>
<feature type="region of interest" description="Disordered" evidence="1">
    <location>
        <begin position="1"/>
        <end position="27"/>
    </location>
</feature>
<dbReference type="SUPFAM" id="SSF54001">
    <property type="entry name" value="Cysteine proteinases"/>
    <property type="match status" value="1"/>
</dbReference>
<evidence type="ECO:0000259" key="5">
    <source>
        <dbReference type="Pfam" id="PF18741"/>
    </source>
</evidence>
<dbReference type="GO" id="GO:0004386">
    <property type="term" value="F:helicase activity"/>
    <property type="evidence" value="ECO:0007669"/>
    <property type="project" value="InterPro"/>
</dbReference>
<dbReference type="Pfam" id="PF13195">
    <property type="entry name" value="DUF4011"/>
    <property type="match status" value="1"/>
</dbReference>
<evidence type="ECO:0000259" key="4">
    <source>
        <dbReference type="Pfam" id="PF13087"/>
    </source>
</evidence>
<evidence type="ECO:0000259" key="2">
    <source>
        <dbReference type="Pfam" id="PF11784"/>
    </source>
</evidence>
<dbReference type="SUPFAM" id="SSF52980">
    <property type="entry name" value="Restriction endonuclease-like"/>
    <property type="match status" value="1"/>
</dbReference>
<feature type="domain" description="DNA2/NAM7 helicase helicase" evidence="3">
    <location>
        <begin position="1355"/>
        <end position="1397"/>
    </location>
</feature>
<feature type="domain" description="DUF3320" evidence="2">
    <location>
        <begin position="1822"/>
        <end position="1870"/>
    </location>
</feature>
<dbReference type="Pfam" id="PF13087">
    <property type="entry name" value="AAA_12"/>
    <property type="match status" value="1"/>
</dbReference>
<proteinExistence type="predicted"/>
<dbReference type="Pfam" id="PF11784">
    <property type="entry name" value="DUF3320"/>
    <property type="match status" value="1"/>
</dbReference>
<dbReference type="InterPro" id="IPR047187">
    <property type="entry name" value="SF1_C_Upf1"/>
</dbReference>
<dbReference type="InterPro" id="IPR049468">
    <property type="entry name" value="Restrct_endonuc-II-like_dom"/>
</dbReference>
<dbReference type="SUPFAM" id="SSF52540">
    <property type="entry name" value="P-loop containing nucleoside triphosphate hydrolases"/>
    <property type="match status" value="1"/>
</dbReference>
<dbReference type="InterPro" id="IPR027417">
    <property type="entry name" value="P-loop_NTPase"/>
</dbReference>
<evidence type="ECO:0000313" key="6">
    <source>
        <dbReference type="EMBL" id="SDG08519.1"/>
    </source>
</evidence>
<dbReference type="RefSeq" id="WP_090682003.1">
    <property type="nucleotide sequence ID" value="NZ_CADERL010000014.1"/>
</dbReference>
<dbReference type="OrthoDB" id="9757917at2"/>